<comment type="caution">
    <text evidence="2">The sequence shown here is derived from an EMBL/GenBank/DDBJ whole genome shotgun (WGS) entry which is preliminary data.</text>
</comment>
<dbReference type="Proteomes" id="UP000050497">
    <property type="component" value="Unassembled WGS sequence"/>
</dbReference>
<dbReference type="EMBL" id="LJSX01000005">
    <property type="protein sequence ID" value="KPQ11808.1"/>
    <property type="molecule type" value="Genomic_DNA"/>
</dbReference>
<accession>A0A0P7XW97</accession>
<evidence type="ECO:0000256" key="1">
    <source>
        <dbReference type="SAM" id="MobiDB-lite"/>
    </source>
</evidence>
<protein>
    <submittedName>
        <fullName evidence="2">Uncharacterized protein</fullName>
    </submittedName>
</protein>
<dbReference type="RefSeq" id="WP_131817847.1">
    <property type="nucleotide sequence ID" value="NZ_FMBM01000002.1"/>
</dbReference>
<keyword evidence="5" id="KW-1185">Reference proteome</keyword>
<evidence type="ECO:0000313" key="5">
    <source>
        <dbReference type="Proteomes" id="UP000182800"/>
    </source>
</evidence>
<dbReference type="AlphaFoldDB" id="A0A0P7XW97"/>
<dbReference type="PATRIC" id="fig|1653334.4.peg.1664"/>
<feature type="region of interest" description="Disordered" evidence="1">
    <location>
        <begin position="1"/>
        <end position="94"/>
    </location>
</feature>
<dbReference type="OrthoDB" id="7908694at2"/>
<feature type="compositionally biased region" description="Basic and acidic residues" evidence="1">
    <location>
        <begin position="32"/>
        <end position="55"/>
    </location>
</feature>
<sequence length="94" mass="10251">MSWNKPDPETNAPHSHDSEKPDPVKSAPLPAGEKHEDVKDEALRHNADRPRDEKSGPIAGRPGRSEEDVDEALEETFPASDPPSFNRTTGAGSR</sequence>
<feature type="compositionally biased region" description="Basic and acidic residues" evidence="1">
    <location>
        <begin position="14"/>
        <end position="23"/>
    </location>
</feature>
<dbReference type="Proteomes" id="UP000182800">
    <property type="component" value="Unassembled WGS sequence"/>
</dbReference>
<evidence type="ECO:0000313" key="3">
    <source>
        <dbReference type="EMBL" id="SCC82267.1"/>
    </source>
</evidence>
<evidence type="ECO:0000313" key="4">
    <source>
        <dbReference type="Proteomes" id="UP000050497"/>
    </source>
</evidence>
<gene>
    <name evidence="3" type="ORF">GA0071312_3248</name>
    <name evidence="2" type="ORF">HLUCCO17_04845</name>
</gene>
<proteinExistence type="predicted"/>
<reference evidence="2 4" key="1">
    <citation type="submission" date="2015-09" db="EMBL/GenBank/DDBJ databases">
        <title>Identification and resolution of microdiversity through metagenomic sequencing of parallel consortia.</title>
        <authorList>
            <person name="Nelson W.C."/>
            <person name="Romine M.F."/>
            <person name="Lindemann S.R."/>
        </authorList>
    </citation>
    <scope>NUCLEOTIDE SEQUENCE [LARGE SCALE GENOMIC DNA]</scope>
    <source>
        <strain evidence="2">HL-109</strain>
    </source>
</reference>
<reference evidence="3 5" key="2">
    <citation type="submission" date="2016-08" db="EMBL/GenBank/DDBJ databases">
        <authorList>
            <person name="Varghese N."/>
            <person name="Submissions Spin"/>
        </authorList>
    </citation>
    <scope>NUCLEOTIDE SEQUENCE [LARGE SCALE GENOMIC DNA]</scope>
    <source>
        <strain evidence="3 5">HL-109</strain>
    </source>
</reference>
<evidence type="ECO:0000313" key="2">
    <source>
        <dbReference type="EMBL" id="KPQ11808.1"/>
    </source>
</evidence>
<organism evidence="2 4">
    <name type="scientific">Saliniramus fredricksonii</name>
    <dbReference type="NCBI Taxonomy" id="1653334"/>
    <lineage>
        <taxon>Bacteria</taxon>
        <taxon>Pseudomonadati</taxon>
        <taxon>Pseudomonadota</taxon>
        <taxon>Alphaproteobacteria</taxon>
        <taxon>Hyphomicrobiales</taxon>
        <taxon>Salinarimonadaceae</taxon>
        <taxon>Saliniramus</taxon>
    </lineage>
</organism>
<feature type="compositionally biased region" description="Polar residues" evidence="1">
    <location>
        <begin position="83"/>
        <end position="94"/>
    </location>
</feature>
<dbReference type="EMBL" id="FMBM01000002">
    <property type="protein sequence ID" value="SCC82267.1"/>
    <property type="molecule type" value="Genomic_DNA"/>
</dbReference>
<name>A0A0P7XW97_9HYPH</name>